<keyword evidence="2" id="KW-0732">Signal</keyword>
<accession>A0ABY1CD65</accession>
<proteinExistence type="predicted"/>
<organism evidence="3 4">
    <name type="scientific">Lacrimispora sphenoides JCM 1415</name>
    <dbReference type="NCBI Taxonomy" id="1297793"/>
    <lineage>
        <taxon>Bacteria</taxon>
        <taxon>Bacillati</taxon>
        <taxon>Bacillota</taxon>
        <taxon>Clostridia</taxon>
        <taxon>Lachnospirales</taxon>
        <taxon>Lachnospiraceae</taxon>
        <taxon>Lacrimispora</taxon>
    </lineage>
</organism>
<gene>
    <name evidence="3" type="ORF">SAMN02745906_3224</name>
</gene>
<dbReference type="Proteomes" id="UP000198970">
    <property type="component" value="Chromosome I"/>
</dbReference>
<sequence length="192" mass="20117">MKKYTINLLCAGICILALTGCSTNSNATTAAAAQTEAQQEQPTKDSGILAKITSVDNQTMTVILANKGEKPEGSPAQEGRNNGTTPPDRSSDGMSPPEKPADDVTLPEKSEEGASLPDKQADDSGKTGSANRERKQPEMNFDGESKTYTISDSAVITRGMEKESASVSDLSADTVVQITLDGDTVSSISIMN</sequence>
<keyword evidence="4" id="KW-1185">Reference proteome</keyword>
<dbReference type="RefSeq" id="WP_100042883.1">
    <property type="nucleotide sequence ID" value="NZ_LT630003.1"/>
</dbReference>
<feature type="compositionally biased region" description="Basic and acidic residues" evidence="1">
    <location>
        <begin position="99"/>
        <end position="112"/>
    </location>
</feature>
<dbReference type="EMBL" id="LT630003">
    <property type="protein sequence ID" value="SET94147.1"/>
    <property type="molecule type" value="Genomic_DNA"/>
</dbReference>
<name>A0ABY1CD65_9FIRM</name>
<evidence type="ECO:0000256" key="2">
    <source>
        <dbReference type="SAM" id="SignalP"/>
    </source>
</evidence>
<feature type="compositionally biased region" description="Polar residues" evidence="1">
    <location>
        <begin position="79"/>
        <end position="88"/>
    </location>
</feature>
<feature type="signal peptide" evidence="2">
    <location>
        <begin position="1"/>
        <end position="27"/>
    </location>
</feature>
<evidence type="ECO:0000313" key="4">
    <source>
        <dbReference type="Proteomes" id="UP000198970"/>
    </source>
</evidence>
<dbReference type="PROSITE" id="PS51257">
    <property type="entry name" value="PROKAR_LIPOPROTEIN"/>
    <property type="match status" value="1"/>
</dbReference>
<evidence type="ECO:0000256" key="1">
    <source>
        <dbReference type="SAM" id="MobiDB-lite"/>
    </source>
</evidence>
<evidence type="ECO:0000313" key="3">
    <source>
        <dbReference type="EMBL" id="SET94147.1"/>
    </source>
</evidence>
<reference evidence="3 4" key="1">
    <citation type="submission" date="2016-10" db="EMBL/GenBank/DDBJ databases">
        <authorList>
            <person name="Varghese N."/>
            <person name="Submissions S."/>
        </authorList>
    </citation>
    <scope>NUCLEOTIDE SEQUENCE [LARGE SCALE GENOMIC DNA]</scope>
    <source>
        <strain evidence="3 4">ATCC 19403</strain>
    </source>
</reference>
<protein>
    <submittedName>
        <fullName evidence="3">Uncharacterized protein</fullName>
    </submittedName>
</protein>
<feature type="compositionally biased region" description="Basic and acidic residues" evidence="1">
    <location>
        <begin position="119"/>
        <end position="137"/>
    </location>
</feature>
<feature type="chain" id="PRO_5045699300" evidence="2">
    <location>
        <begin position="28"/>
        <end position="192"/>
    </location>
</feature>
<feature type="region of interest" description="Disordered" evidence="1">
    <location>
        <begin position="66"/>
        <end position="146"/>
    </location>
</feature>